<proteinExistence type="predicted"/>
<evidence type="ECO:0000256" key="2">
    <source>
        <dbReference type="SAM" id="Phobius"/>
    </source>
</evidence>
<gene>
    <name evidence="3" type="ORF">Y882_02360</name>
</gene>
<dbReference type="OrthoDB" id="5944509at2"/>
<dbReference type="Proteomes" id="UP000035481">
    <property type="component" value="Unassembled WGS sequence"/>
</dbReference>
<dbReference type="STRING" id="1440762.Y882_02360"/>
<dbReference type="RefSeq" id="WP_046970269.1">
    <property type="nucleotide sequence ID" value="NZ_JPLA01000004.1"/>
</dbReference>
<organism evidence="3 4">
    <name type="scientific">Dyella japonica DSM 16301</name>
    <dbReference type="NCBI Taxonomy" id="1440762"/>
    <lineage>
        <taxon>Bacteria</taxon>
        <taxon>Pseudomonadati</taxon>
        <taxon>Pseudomonadota</taxon>
        <taxon>Gammaproteobacteria</taxon>
        <taxon>Lysobacterales</taxon>
        <taxon>Rhodanobacteraceae</taxon>
        <taxon>Dyella</taxon>
    </lineage>
</organism>
<keyword evidence="2" id="KW-0472">Membrane</keyword>
<dbReference type="Pfam" id="PF04375">
    <property type="entry name" value="HemX"/>
    <property type="match status" value="1"/>
</dbReference>
<comment type="caution">
    <text evidence="3">The sequence shown here is derived from an EMBL/GenBank/DDBJ whole genome shotgun (WGS) entry which is preliminary data.</text>
</comment>
<dbReference type="PATRIC" id="fig|1440762.4.peg.2488"/>
<keyword evidence="2" id="KW-1133">Transmembrane helix</keyword>
<feature type="compositionally biased region" description="Low complexity" evidence="1">
    <location>
        <begin position="22"/>
        <end position="33"/>
    </location>
</feature>
<keyword evidence="3" id="KW-0489">Methyltransferase</keyword>
<dbReference type="PANTHER" id="PTHR38043:SF1">
    <property type="entry name" value="PROTEIN HEMX"/>
    <property type="match status" value="1"/>
</dbReference>
<evidence type="ECO:0000313" key="4">
    <source>
        <dbReference type="Proteomes" id="UP000035481"/>
    </source>
</evidence>
<dbReference type="PANTHER" id="PTHR38043">
    <property type="entry name" value="PROTEIN HEMX"/>
    <property type="match status" value="1"/>
</dbReference>
<evidence type="ECO:0000256" key="1">
    <source>
        <dbReference type="SAM" id="MobiDB-lite"/>
    </source>
</evidence>
<reference evidence="3 4" key="1">
    <citation type="journal article" date="2015" name="Antonie Van Leeuwenhoek">
        <title>A phylogenomic and molecular marker based taxonomic framework for the order Xanthomonadales: proposal to transfer the families Algiphilaceae and Solimonadaceae to the order Nevskiales ord. nov. and to create a new family within the order Xanthomonadales, the family Rhodanobacteraceae fam. nov., containing the genus Rhodanobacter and its closest relatives.</title>
        <authorList>
            <person name="Naushad S."/>
            <person name="Adeolu M."/>
            <person name="Wong S."/>
            <person name="Sohail M."/>
            <person name="Schellhorn H.E."/>
            <person name="Gupta R.S."/>
        </authorList>
    </citation>
    <scope>NUCLEOTIDE SEQUENCE [LARGE SCALE GENOMIC DNA]</scope>
    <source>
        <strain evidence="3 4">DSM 16301</strain>
    </source>
</reference>
<dbReference type="AlphaFoldDB" id="A0A0G9HDI3"/>
<accession>A0A0G9HDI3</accession>
<evidence type="ECO:0000313" key="3">
    <source>
        <dbReference type="EMBL" id="KLD65772.1"/>
    </source>
</evidence>
<protein>
    <submittedName>
        <fullName evidence="3">Uroporphyrin-III methyltransferase</fullName>
    </submittedName>
</protein>
<name>A0A0G9HDI3_9GAMM</name>
<keyword evidence="3" id="KW-0808">Transferase</keyword>
<keyword evidence="2" id="KW-0812">Transmembrane</keyword>
<dbReference type="GO" id="GO:0008168">
    <property type="term" value="F:methyltransferase activity"/>
    <property type="evidence" value="ECO:0007669"/>
    <property type="project" value="UniProtKB-KW"/>
</dbReference>
<feature type="transmembrane region" description="Helical" evidence="2">
    <location>
        <begin position="38"/>
        <end position="57"/>
    </location>
</feature>
<dbReference type="GO" id="GO:0032259">
    <property type="term" value="P:methylation"/>
    <property type="evidence" value="ECO:0007669"/>
    <property type="project" value="UniProtKB-KW"/>
</dbReference>
<dbReference type="EMBL" id="JPLA01000004">
    <property type="protein sequence ID" value="KLD65772.1"/>
    <property type="molecule type" value="Genomic_DNA"/>
</dbReference>
<sequence length="366" mass="38354">MSQDDSFLDRGAPAGARSDTSPRAARATPPAKRGSGTLAVALLISLLALGGAGYVGWRQWRQEQGNAAGNAALSGLKQRVDTLESAFGASDSERNLLRQRLGDADQVNRSLREELLSQSERTRNLEDAVTKLSEKTLSGHDAMLLDETESLLRMAKERYDLFHDAQGALAAYALADQALAAVNDGAFSGLRQSVGAEREALSKTQTVNVDTALTTLSNLRAATMELPLKPLDSAATDTAPGGWSRIMGALDQVVKVQRTNGAPLSVADARFARELASIDLAQAQAALLASDRDAYIAALKRADAGIVAQFDTHAAPVQQARTQLASLLAQPPGAAVQLGAALGELRNLRAVHALKPAASSSAGAKS</sequence>
<feature type="region of interest" description="Disordered" evidence="1">
    <location>
        <begin position="1"/>
        <end position="33"/>
    </location>
</feature>
<dbReference type="InterPro" id="IPR007470">
    <property type="entry name" value="HemX"/>
</dbReference>